<feature type="compositionally biased region" description="Polar residues" evidence="1">
    <location>
        <begin position="323"/>
        <end position="334"/>
    </location>
</feature>
<dbReference type="Gene3D" id="3.40.20.10">
    <property type="entry name" value="Severin"/>
    <property type="match status" value="1"/>
</dbReference>
<feature type="region of interest" description="Disordered" evidence="1">
    <location>
        <begin position="1028"/>
        <end position="1118"/>
    </location>
</feature>
<feature type="compositionally biased region" description="Low complexity" evidence="1">
    <location>
        <begin position="966"/>
        <end position="975"/>
    </location>
</feature>
<feature type="compositionally biased region" description="Polar residues" evidence="1">
    <location>
        <begin position="631"/>
        <end position="646"/>
    </location>
</feature>
<feature type="region of interest" description="Disordered" evidence="1">
    <location>
        <begin position="460"/>
        <end position="479"/>
    </location>
</feature>
<dbReference type="SUPFAM" id="SSF55753">
    <property type="entry name" value="Actin depolymerizing proteins"/>
    <property type="match status" value="1"/>
</dbReference>
<feature type="compositionally biased region" description="Polar residues" evidence="1">
    <location>
        <begin position="758"/>
        <end position="779"/>
    </location>
</feature>
<evidence type="ECO:0000256" key="1">
    <source>
        <dbReference type="SAM" id="MobiDB-lite"/>
    </source>
</evidence>
<feature type="region of interest" description="Disordered" evidence="1">
    <location>
        <begin position="184"/>
        <end position="335"/>
    </location>
</feature>
<feature type="compositionally biased region" description="Polar residues" evidence="1">
    <location>
        <begin position="194"/>
        <end position="210"/>
    </location>
</feature>
<feature type="region of interest" description="Disordered" evidence="1">
    <location>
        <begin position="963"/>
        <end position="995"/>
    </location>
</feature>
<gene>
    <name evidence="2" type="ORF">LTR82_005581</name>
</gene>
<feature type="compositionally biased region" description="Basic and acidic residues" evidence="1">
    <location>
        <begin position="273"/>
        <end position="284"/>
    </location>
</feature>
<feature type="compositionally biased region" description="Polar residues" evidence="1">
    <location>
        <begin position="609"/>
        <end position="621"/>
    </location>
</feature>
<feature type="region of interest" description="Disordered" evidence="1">
    <location>
        <begin position="838"/>
        <end position="919"/>
    </location>
</feature>
<feature type="region of interest" description="Disordered" evidence="1">
    <location>
        <begin position="491"/>
        <end position="822"/>
    </location>
</feature>
<feature type="compositionally biased region" description="Basic and acidic residues" evidence="1">
    <location>
        <begin position="553"/>
        <end position="568"/>
    </location>
</feature>
<comment type="caution">
    <text evidence="2">The sequence shown here is derived from an EMBL/GenBank/DDBJ whole genome shotgun (WGS) entry which is preliminary data.</text>
</comment>
<dbReference type="AlphaFoldDB" id="A0AAN6JAD7"/>
<feature type="region of interest" description="Disordered" evidence="1">
    <location>
        <begin position="379"/>
        <end position="449"/>
    </location>
</feature>
<reference evidence="2" key="1">
    <citation type="submission" date="2021-12" db="EMBL/GenBank/DDBJ databases">
        <title>Black yeast isolated from Biological Soil Crust.</title>
        <authorList>
            <person name="Kurbessoian T."/>
        </authorList>
    </citation>
    <scope>NUCLEOTIDE SEQUENCE</scope>
    <source>
        <strain evidence="2">CCFEE 5208</strain>
    </source>
</reference>
<evidence type="ECO:0000313" key="2">
    <source>
        <dbReference type="EMBL" id="KAK0323221.1"/>
    </source>
</evidence>
<feature type="compositionally biased region" description="Polar residues" evidence="1">
    <location>
        <begin position="660"/>
        <end position="674"/>
    </location>
</feature>
<sequence length="1248" mass="135220">MSLNGLDTPDVREAYQRTIAEAGGWFLLRYTSRDSVQLLDQGKGGVHEARTAIAKYEEASPLYGLLIYRRRKVLIKFIPEGTSRLLQARTAVHFQDVMERYSPYETMLEITTAESLNDTSLASSFPLHTASPATSSNRLHEISEDGEDHGVASKRPTASHSYSAAGAMFGTQRYKTEKRVDQLMTGERARRPTPSIQVTGDTGPSPQTAPQIPPVVSTPKTSLSQYLVREESGQRSITSLGSQPSVSSATDYAGSDVSGKSAESAATTSEPPEAMRVHPPRESSRPSFAERPAERPAENPIINYDHTIERINGELPDRLVESPSMSETPSYSENVNRKADEQPYDFSMFDPKPKVKLGPRPVATGERTKRQVASIAAVPSNFRPVQKKSEPSRQQPYAPVSAAPLIAMSSLPRAPPIPSTPEYNPRPVSRGSVKSLPSHKSTNMTPDKMRLMKAVELRKKQLRKSNPQPDTTLVLPKDEAAPAVPAIPTTLLSTKDEDVPAVPAMPSNLKVQRKDEPLKEVEKDTEPDPYMEVAQHTSSKKPDSGIEMDYEDLEKRRSAQEQHVEEPRPPAADEATLAQLQPPPRKLGKPSYQSFEPTVSLDMLEDTSARSGASTNHSSGWRQPDAGLPATLSTAASKQPQTSQLPLDTILSYARPVSPNMHQSQIGGASSQRAEASPVSPEDTIASGTLEPPVSPRRNSSDLAKRRRGIVEPLHIDSHAEGDIGSDDELLEELQAATVHQAKPVIMARSPMAPSFSRRPSAQSMGSDKSPSVRSINIRRSSEKFEGSSDTSSPPPMPAMPSAHARSQSVFTPSHGGPDAALELKRNMSNGVTKRMQALAEASGGESSSNTLPRAPSPDASSAAIWRERKSSVRSPIRSRENSYKAAARQSGRLSGWGAQQNNVSQQAESTPSWSVQHDPTTIRDSVSVTARIVRPNTTAGADDFAAADGYFQQAQLMINHKRASASRQSSNSNKALPPLNIEPYQPKSETPSLAVSPTLTRASSDMRTLHSANRKSLGRYKQAISPMTPSAEDFPAPPMQMTNSNISAGSLNDDNPGSRDAGSRTSRFLKRISNLGATGKDRRRSGAQQSLAGSSNAASTVDVGRSGSVYHDRSDMPPSVVVGDLNVQFPDSLVSSPPPSPHPNPCIPANVSILALETPHSSDDAGYLLFSIPQALDVQKGAVKRFHLSEFRKPCTPDLDRQELPHSVLLDFADGETTLQAACEDAMTSRQVMFVLMSYWKAWSGVA</sequence>
<dbReference type="Proteomes" id="UP001168146">
    <property type="component" value="Unassembled WGS sequence"/>
</dbReference>
<protein>
    <recommendedName>
        <fullName evidence="4">ADF-H domain-containing protein</fullName>
    </recommendedName>
</protein>
<proteinExistence type="predicted"/>
<evidence type="ECO:0008006" key="4">
    <source>
        <dbReference type="Google" id="ProtNLM"/>
    </source>
</evidence>
<name>A0AAN6JAD7_9PEZI</name>
<feature type="compositionally biased region" description="Basic and acidic residues" evidence="1">
    <location>
        <begin position="306"/>
        <end position="320"/>
    </location>
</feature>
<feature type="compositionally biased region" description="Polar residues" evidence="1">
    <location>
        <begin position="1041"/>
        <end position="1056"/>
    </location>
</feature>
<feature type="compositionally biased region" description="Polar residues" evidence="1">
    <location>
        <begin position="898"/>
        <end position="919"/>
    </location>
</feature>
<organism evidence="2 3">
    <name type="scientific">Friedmanniomyces endolithicus</name>
    <dbReference type="NCBI Taxonomy" id="329885"/>
    <lineage>
        <taxon>Eukaryota</taxon>
        <taxon>Fungi</taxon>
        <taxon>Dikarya</taxon>
        <taxon>Ascomycota</taxon>
        <taxon>Pezizomycotina</taxon>
        <taxon>Dothideomycetes</taxon>
        <taxon>Dothideomycetidae</taxon>
        <taxon>Mycosphaerellales</taxon>
        <taxon>Teratosphaeriaceae</taxon>
        <taxon>Friedmanniomyces</taxon>
    </lineage>
</organism>
<feature type="compositionally biased region" description="Low complexity" evidence="1">
    <location>
        <begin position="840"/>
        <end position="864"/>
    </location>
</feature>
<dbReference type="EMBL" id="JASUXU010000013">
    <property type="protein sequence ID" value="KAK0323221.1"/>
    <property type="molecule type" value="Genomic_DNA"/>
</dbReference>
<evidence type="ECO:0000313" key="3">
    <source>
        <dbReference type="Proteomes" id="UP001168146"/>
    </source>
</evidence>
<feature type="compositionally biased region" description="Basic and acidic residues" evidence="1">
    <location>
        <begin position="512"/>
        <end position="526"/>
    </location>
</feature>
<dbReference type="InterPro" id="IPR029006">
    <property type="entry name" value="ADF-H/Gelsolin-like_dom_sf"/>
</dbReference>
<accession>A0AAN6JAD7</accession>
<feature type="compositionally biased region" description="Polar residues" evidence="1">
    <location>
        <begin position="234"/>
        <end position="250"/>
    </location>
</feature>
<feature type="compositionally biased region" description="Polar residues" evidence="1">
    <location>
        <begin position="1087"/>
        <end position="1100"/>
    </location>
</feature>